<dbReference type="InterPro" id="IPR001932">
    <property type="entry name" value="PPM-type_phosphatase-like_dom"/>
</dbReference>
<dbReference type="AlphaFoldDB" id="A0A9E8HJK5"/>
<feature type="domain" description="PPM-type phosphatase" evidence="2">
    <location>
        <begin position="3"/>
        <end position="232"/>
    </location>
</feature>
<keyword evidence="1" id="KW-0812">Transmembrane</keyword>
<dbReference type="Pfam" id="PF13672">
    <property type="entry name" value="PP2C_2"/>
    <property type="match status" value="1"/>
</dbReference>
<accession>A0A9E8HJK5</accession>
<dbReference type="KEGG" id="asem:NNL22_04535"/>
<keyword evidence="4" id="KW-1185">Reference proteome</keyword>
<name>A0A9E8HJK5_9ALTE</name>
<protein>
    <submittedName>
        <fullName evidence="3">Protein phosphatase 2C domain-containing protein</fullName>
    </submittedName>
</protein>
<dbReference type="SMART" id="SM00332">
    <property type="entry name" value="PP2Cc"/>
    <property type="match status" value="1"/>
</dbReference>
<dbReference type="SMART" id="SM00331">
    <property type="entry name" value="PP2C_SIG"/>
    <property type="match status" value="1"/>
</dbReference>
<reference evidence="3" key="1">
    <citation type="submission" date="2022-07" db="EMBL/GenBank/DDBJ databases">
        <title>Alkalimarinus sp. nov., isolated from gut of a Alitta virens.</title>
        <authorList>
            <person name="Yang A.I."/>
            <person name="Shin N.-R."/>
        </authorList>
    </citation>
    <scope>NUCLEOTIDE SEQUENCE</scope>
    <source>
        <strain evidence="3">FA028</strain>
    </source>
</reference>
<dbReference type="Gene3D" id="3.60.40.10">
    <property type="entry name" value="PPM-type phosphatase domain"/>
    <property type="match status" value="1"/>
</dbReference>
<organism evidence="3 4">
    <name type="scientific">Alkalimarinus sediminis</name>
    <dbReference type="NCBI Taxonomy" id="1632866"/>
    <lineage>
        <taxon>Bacteria</taxon>
        <taxon>Pseudomonadati</taxon>
        <taxon>Pseudomonadota</taxon>
        <taxon>Gammaproteobacteria</taxon>
        <taxon>Alteromonadales</taxon>
        <taxon>Alteromonadaceae</taxon>
        <taxon>Alkalimarinus</taxon>
    </lineage>
</organism>
<feature type="transmembrane region" description="Helical" evidence="1">
    <location>
        <begin position="265"/>
        <end position="286"/>
    </location>
</feature>
<keyword evidence="1" id="KW-1133">Transmembrane helix</keyword>
<evidence type="ECO:0000313" key="4">
    <source>
        <dbReference type="Proteomes" id="UP001164472"/>
    </source>
</evidence>
<evidence type="ECO:0000259" key="2">
    <source>
        <dbReference type="PROSITE" id="PS51746"/>
    </source>
</evidence>
<proteinExistence type="predicted"/>
<dbReference type="RefSeq" id="WP_251811605.1">
    <property type="nucleotide sequence ID" value="NZ_CP101527.1"/>
</dbReference>
<keyword evidence="1" id="KW-0472">Membrane</keyword>
<dbReference type="SUPFAM" id="SSF81606">
    <property type="entry name" value="PP2C-like"/>
    <property type="match status" value="1"/>
</dbReference>
<dbReference type="InterPro" id="IPR036457">
    <property type="entry name" value="PPM-type-like_dom_sf"/>
</dbReference>
<sequence length="287" mass="30956">MFKSAAKSHIGHVRSCNEDSFIENPKIGLWLVADGVGGNTHGDFASQLVSQTIERKIRLGSTLKEAVEEAHLIVIKLGRDKPEVSGMASTVVAAHFKGTQFEICWVGDSRAYLVSQNDEMTQLTVDHNHAQVLVDSGEISLEEAQQHPSQRVLMHAVGISDKEWKVDQCEGELRPGERLLLCSDGLTGELKDGDILALLGEDKPLTVIVDELIEGALDSGGSDNITLTLIELDRHGVKASQQHKLNQLEEADEQLPLAQSGSKTAISYIALGVVAALVVVATAVWVA</sequence>
<dbReference type="CDD" id="cd00143">
    <property type="entry name" value="PP2Cc"/>
    <property type="match status" value="1"/>
</dbReference>
<dbReference type="PROSITE" id="PS51746">
    <property type="entry name" value="PPM_2"/>
    <property type="match status" value="1"/>
</dbReference>
<gene>
    <name evidence="3" type="ORF">NNL22_04535</name>
</gene>
<evidence type="ECO:0000313" key="3">
    <source>
        <dbReference type="EMBL" id="UZW75855.1"/>
    </source>
</evidence>
<dbReference type="EMBL" id="CP101527">
    <property type="protein sequence ID" value="UZW75855.1"/>
    <property type="molecule type" value="Genomic_DNA"/>
</dbReference>
<evidence type="ECO:0000256" key="1">
    <source>
        <dbReference type="SAM" id="Phobius"/>
    </source>
</evidence>
<dbReference type="Proteomes" id="UP001164472">
    <property type="component" value="Chromosome"/>
</dbReference>